<organism evidence="1 2">
    <name type="scientific">Lapidilactobacillus mulanensis</name>
    <dbReference type="NCBI Taxonomy" id="2485999"/>
    <lineage>
        <taxon>Bacteria</taxon>
        <taxon>Bacillati</taxon>
        <taxon>Bacillota</taxon>
        <taxon>Bacilli</taxon>
        <taxon>Lactobacillales</taxon>
        <taxon>Lactobacillaceae</taxon>
        <taxon>Lapidilactobacillus</taxon>
    </lineage>
</organism>
<evidence type="ECO:0000313" key="1">
    <source>
        <dbReference type="EMBL" id="MFD1465658.1"/>
    </source>
</evidence>
<dbReference type="EMBL" id="JBHTOF010000072">
    <property type="protein sequence ID" value="MFD1465658.1"/>
    <property type="molecule type" value="Genomic_DNA"/>
</dbReference>
<dbReference type="InterPro" id="IPR019587">
    <property type="entry name" value="Polyketide_cyclase/dehydratase"/>
</dbReference>
<dbReference type="SUPFAM" id="SSF55961">
    <property type="entry name" value="Bet v1-like"/>
    <property type="match status" value="1"/>
</dbReference>
<dbReference type="InterPro" id="IPR023393">
    <property type="entry name" value="START-like_dom_sf"/>
</dbReference>
<proteinExistence type="predicted"/>
<comment type="caution">
    <text evidence="1">The sequence shown here is derived from an EMBL/GenBank/DDBJ whole genome shotgun (WGS) entry which is preliminary data.</text>
</comment>
<protein>
    <submittedName>
        <fullName evidence="1">SRPBCC family protein</fullName>
    </submittedName>
</protein>
<dbReference type="Gene3D" id="3.30.530.20">
    <property type="match status" value="1"/>
</dbReference>
<keyword evidence="2" id="KW-1185">Reference proteome</keyword>
<dbReference type="RefSeq" id="WP_125578839.1">
    <property type="nucleotide sequence ID" value="NZ_JBHTOF010000072.1"/>
</dbReference>
<gene>
    <name evidence="1" type="ORF">ACFQ4L_06140</name>
</gene>
<name>A0ABW4DPB3_9LACO</name>
<dbReference type="Pfam" id="PF10604">
    <property type="entry name" value="Polyketide_cyc2"/>
    <property type="match status" value="1"/>
</dbReference>
<reference evidence="2" key="1">
    <citation type="journal article" date="2019" name="Int. J. Syst. Evol. Microbiol.">
        <title>The Global Catalogue of Microorganisms (GCM) 10K type strain sequencing project: providing services to taxonomists for standard genome sequencing and annotation.</title>
        <authorList>
            <consortium name="The Broad Institute Genomics Platform"/>
            <consortium name="The Broad Institute Genome Sequencing Center for Infectious Disease"/>
            <person name="Wu L."/>
            <person name="Ma J."/>
        </authorList>
    </citation>
    <scope>NUCLEOTIDE SEQUENCE [LARGE SCALE GENOMIC DNA]</scope>
    <source>
        <strain evidence="2">CCM 8951</strain>
    </source>
</reference>
<evidence type="ECO:0000313" key="2">
    <source>
        <dbReference type="Proteomes" id="UP001597244"/>
    </source>
</evidence>
<sequence length="157" mass="18780">MVKISHTVEVPLPIEIVFAITNNISLWPTLFSEYSKVDILEQKKHFVKFKLYWQNENGEISSWISERKSLENEYRVLGERVDALYPFKFMKIDWKYNQIGNNTSMTWSQEFDAAEDTDISVEDMKDHLQIQIIQEMRVVSRNVLKYYKNSRKKKYGK</sequence>
<accession>A0ABW4DPB3</accession>
<dbReference type="Proteomes" id="UP001597244">
    <property type="component" value="Unassembled WGS sequence"/>
</dbReference>